<accession>A0A921MXZ2</accession>
<dbReference type="AlphaFoldDB" id="A0A921MXZ2"/>
<gene>
    <name evidence="2" type="ORF">K8V81_09825</name>
</gene>
<keyword evidence="1" id="KW-0812">Transmembrane</keyword>
<keyword evidence="1" id="KW-1133">Transmembrane helix</keyword>
<proteinExistence type="predicted"/>
<name>A0A921MXZ2_9MICO</name>
<dbReference type="PROSITE" id="PS51257">
    <property type="entry name" value="PROKAR_LIPOPROTEIN"/>
    <property type="match status" value="1"/>
</dbReference>
<organism evidence="2 3">
    <name type="scientific">Brachybacterium massiliense</name>
    <dbReference type="NCBI Taxonomy" id="1755098"/>
    <lineage>
        <taxon>Bacteria</taxon>
        <taxon>Bacillati</taxon>
        <taxon>Actinomycetota</taxon>
        <taxon>Actinomycetes</taxon>
        <taxon>Micrococcales</taxon>
        <taxon>Dermabacteraceae</taxon>
        <taxon>Brachybacterium</taxon>
    </lineage>
</organism>
<keyword evidence="1" id="KW-0472">Membrane</keyword>
<dbReference type="Proteomes" id="UP000742460">
    <property type="component" value="Unassembled WGS sequence"/>
</dbReference>
<comment type="caution">
    <text evidence="2">The sequence shown here is derived from an EMBL/GenBank/DDBJ whole genome shotgun (WGS) entry which is preliminary data.</text>
</comment>
<sequence>MEHSERPEYPDDHKRFSLNEDWAATIVGLVLFLACLLGLLTPELIP</sequence>
<reference evidence="2" key="1">
    <citation type="journal article" date="2021" name="PeerJ">
        <title>Extensive microbial diversity within the chicken gut microbiome revealed by metagenomics and culture.</title>
        <authorList>
            <person name="Gilroy R."/>
            <person name="Ravi A."/>
            <person name="Getino M."/>
            <person name="Pursley I."/>
            <person name="Horton D.L."/>
            <person name="Alikhan N.F."/>
            <person name="Baker D."/>
            <person name="Gharbi K."/>
            <person name="Hall N."/>
            <person name="Watson M."/>
            <person name="Adriaenssens E.M."/>
            <person name="Foster-Nyarko E."/>
            <person name="Jarju S."/>
            <person name="Secka A."/>
            <person name="Antonio M."/>
            <person name="Oren A."/>
            <person name="Chaudhuri R.R."/>
            <person name="La Ragione R."/>
            <person name="Hildebrand F."/>
            <person name="Pallen M.J."/>
        </authorList>
    </citation>
    <scope>NUCLEOTIDE SEQUENCE</scope>
    <source>
        <strain evidence="2">ChiGjej5B5-22894</strain>
    </source>
</reference>
<feature type="transmembrane region" description="Helical" evidence="1">
    <location>
        <begin position="22"/>
        <end position="40"/>
    </location>
</feature>
<evidence type="ECO:0000313" key="2">
    <source>
        <dbReference type="EMBL" id="HJG92006.1"/>
    </source>
</evidence>
<dbReference type="RefSeq" id="WP_170931854.1">
    <property type="nucleotide sequence ID" value="NZ_FXXB01000006.1"/>
</dbReference>
<protein>
    <submittedName>
        <fullName evidence="2">Uncharacterized protein</fullName>
    </submittedName>
</protein>
<reference evidence="2" key="2">
    <citation type="submission" date="2021-09" db="EMBL/GenBank/DDBJ databases">
        <authorList>
            <person name="Gilroy R."/>
        </authorList>
    </citation>
    <scope>NUCLEOTIDE SEQUENCE</scope>
    <source>
        <strain evidence="2">ChiGjej5B5-22894</strain>
    </source>
</reference>
<dbReference type="EMBL" id="DYUE01000226">
    <property type="protein sequence ID" value="HJG92006.1"/>
    <property type="molecule type" value="Genomic_DNA"/>
</dbReference>
<evidence type="ECO:0000256" key="1">
    <source>
        <dbReference type="SAM" id="Phobius"/>
    </source>
</evidence>
<evidence type="ECO:0000313" key="3">
    <source>
        <dbReference type="Proteomes" id="UP000742460"/>
    </source>
</evidence>